<reference evidence="2 3" key="1">
    <citation type="submission" date="2015-09" db="EMBL/GenBank/DDBJ databases">
        <title>Complete genome sequence of a benzo[a]pyrene-degrading bacterium Altererythrobacter epoxidivorans CGMCC 1.7731T.</title>
        <authorList>
            <person name="Li Z."/>
            <person name="Cheng H."/>
            <person name="Huo Y."/>
            <person name="Xu X."/>
        </authorList>
    </citation>
    <scope>NUCLEOTIDE SEQUENCE [LARGE SCALE GENOMIC DNA]</scope>
    <source>
        <strain evidence="2 3">CGMCC 1.7731</strain>
    </source>
</reference>
<dbReference type="InterPro" id="IPR019734">
    <property type="entry name" value="TPR_rpt"/>
</dbReference>
<dbReference type="OrthoDB" id="7259535at2"/>
<evidence type="ECO:0000313" key="2">
    <source>
        <dbReference type="EMBL" id="ALE16305.1"/>
    </source>
</evidence>
<name>A0A0M4MG68_9SPHN</name>
<accession>A0A0M4MG68</accession>
<dbReference type="RefSeq" id="WP_061923553.1">
    <property type="nucleotide sequence ID" value="NZ_CP012669.1"/>
</dbReference>
<dbReference type="Proteomes" id="UP000057938">
    <property type="component" value="Chromosome"/>
</dbReference>
<proteinExistence type="predicted"/>
<evidence type="ECO:0000256" key="1">
    <source>
        <dbReference type="PROSITE-ProRule" id="PRU00339"/>
    </source>
</evidence>
<organism evidence="2 3">
    <name type="scientific">Altererythrobacter epoxidivorans</name>
    <dbReference type="NCBI Taxonomy" id="361183"/>
    <lineage>
        <taxon>Bacteria</taxon>
        <taxon>Pseudomonadati</taxon>
        <taxon>Pseudomonadota</taxon>
        <taxon>Alphaproteobacteria</taxon>
        <taxon>Sphingomonadales</taxon>
        <taxon>Erythrobacteraceae</taxon>
        <taxon>Altererythrobacter</taxon>
    </lineage>
</organism>
<keyword evidence="1" id="KW-0802">TPR repeat</keyword>
<feature type="repeat" description="TPR" evidence="1">
    <location>
        <begin position="119"/>
        <end position="152"/>
    </location>
</feature>
<dbReference type="PROSITE" id="PS50005">
    <property type="entry name" value="TPR"/>
    <property type="match status" value="1"/>
</dbReference>
<keyword evidence="3" id="KW-1185">Reference proteome</keyword>
<dbReference type="SUPFAM" id="SSF48452">
    <property type="entry name" value="TPR-like"/>
    <property type="match status" value="2"/>
</dbReference>
<dbReference type="EMBL" id="CP012669">
    <property type="protein sequence ID" value="ALE16305.1"/>
    <property type="molecule type" value="Genomic_DNA"/>
</dbReference>
<dbReference type="KEGG" id="aep:AMC99_01007"/>
<dbReference type="InterPro" id="IPR011990">
    <property type="entry name" value="TPR-like_helical_dom_sf"/>
</dbReference>
<protein>
    <submittedName>
        <fullName evidence="2">TPR repeat</fullName>
    </submittedName>
</protein>
<sequence length="541" mass="58089">MAALAGLAACSGDTAVTTPIERAQKALAEGDGYAAELILESVRQDAAYPRQRLAAYMGEAELLQGHLAAAREWLGPAEFDDASRAHGYHMLGRLEFLSGNLPGSGLAYDKAFGLGGAHADLWVDVGRLRYVGGEQYAAIEAAEEALASEPGNSRALLFKAQLVRDAQGNDAALPWFEAASSADPDSEEVALEYAAGLGDSFRTKRMLEVLRSNEVKGASEGKGLFLQAVLAARAGQAQLARNLLERVEGPSKEHASARLLGALIDLDLESYESATATLEGLWEEQPHNRLVAELFARSLSLSGNDRELVERFDERAKRPSASPYLRLLVGRSYEALGERKQAAWFLDNAAKPRETAIVVVQPSGGGDSGWPEQIRSHLVRGNRAAALRLADGMAEKFSGSADTLAMAGDVHAASDDLQGAIEYYEKAAVVRRPWAMAKKMVAIYQATGRERDAEIILASHVRSDPMNAEALYLLAKTLADRGEAQRAGALLDGAMRSGAMTDTSVIGLRARIARDKGDDALANTLDQMALRMRPMAFAGRR</sequence>
<gene>
    <name evidence="2" type="ORF">AMC99_01007</name>
</gene>
<evidence type="ECO:0000313" key="3">
    <source>
        <dbReference type="Proteomes" id="UP000057938"/>
    </source>
</evidence>
<dbReference type="AlphaFoldDB" id="A0A0M4MG68"/>
<dbReference type="STRING" id="361183.AMC99_01007"/>
<dbReference type="Gene3D" id="1.25.40.10">
    <property type="entry name" value="Tetratricopeptide repeat domain"/>
    <property type="match status" value="2"/>
</dbReference>
<dbReference type="PATRIC" id="fig|361183.4.peg.984"/>